<feature type="non-terminal residue" evidence="1">
    <location>
        <position position="1"/>
    </location>
</feature>
<gene>
    <name evidence="1" type="ORF">AMECASPLE_032009</name>
</gene>
<accession>A0ABV0Y6E0</accession>
<protein>
    <submittedName>
        <fullName evidence="1">Uncharacterized protein</fullName>
    </submittedName>
</protein>
<sequence>CKPTVITISSPDLSLFQVSLSFQDLLLHVLLLRFQTCLIQPPVLVLSKLLTSGSRHRRCSWTFKIQVSSFLLGLTPGWQLQDRQLTGPSQQQTLSNNLAVDGADDHILLMADSLHLERRLDTGLADNIL</sequence>
<organism evidence="1 2">
    <name type="scientific">Ameca splendens</name>
    <dbReference type="NCBI Taxonomy" id="208324"/>
    <lineage>
        <taxon>Eukaryota</taxon>
        <taxon>Metazoa</taxon>
        <taxon>Chordata</taxon>
        <taxon>Craniata</taxon>
        <taxon>Vertebrata</taxon>
        <taxon>Euteleostomi</taxon>
        <taxon>Actinopterygii</taxon>
        <taxon>Neopterygii</taxon>
        <taxon>Teleostei</taxon>
        <taxon>Neoteleostei</taxon>
        <taxon>Acanthomorphata</taxon>
        <taxon>Ovalentaria</taxon>
        <taxon>Atherinomorphae</taxon>
        <taxon>Cyprinodontiformes</taxon>
        <taxon>Goodeidae</taxon>
        <taxon>Ameca</taxon>
    </lineage>
</organism>
<reference evidence="1 2" key="1">
    <citation type="submission" date="2021-06" db="EMBL/GenBank/DDBJ databases">
        <authorList>
            <person name="Palmer J.M."/>
        </authorList>
    </citation>
    <scope>NUCLEOTIDE SEQUENCE [LARGE SCALE GENOMIC DNA]</scope>
    <source>
        <strain evidence="1 2">AS_MEX2019</strain>
        <tissue evidence="1">Muscle</tissue>
    </source>
</reference>
<name>A0ABV0Y6E0_9TELE</name>
<comment type="caution">
    <text evidence="1">The sequence shown here is derived from an EMBL/GenBank/DDBJ whole genome shotgun (WGS) entry which is preliminary data.</text>
</comment>
<evidence type="ECO:0000313" key="2">
    <source>
        <dbReference type="Proteomes" id="UP001469553"/>
    </source>
</evidence>
<evidence type="ECO:0000313" key="1">
    <source>
        <dbReference type="EMBL" id="MEQ2289348.1"/>
    </source>
</evidence>
<dbReference type="EMBL" id="JAHRIP010022883">
    <property type="protein sequence ID" value="MEQ2289348.1"/>
    <property type="molecule type" value="Genomic_DNA"/>
</dbReference>
<proteinExistence type="predicted"/>
<dbReference type="Proteomes" id="UP001469553">
    <property type="component" value="Unassembled WGS sequence"/>
</dbReference>
<keyword evidence="2" id="KW-1185">Reference proteome</keyword>